<evidence type="ECO:0000313" key="14">
    <source>
        <dbReference type="Proteomes" id="UP000663888"/>
    </source>
</evidence>
<dbReference type="CDD" id="cd03411">
    <property type="entry name" value="Ferrochelatase_N"/>
    <property type="match status" value="1"/>
</dbReference>
<reference evidence="13" key="1">
    <citation type="submission" date="2021-01" db="EMBL/GenBank/DDBJ databases">
        <authorList>
            <person name="Kaushik A."/>
        </authorList>
    </citation>
    <scope>NUCLEOTIDE SEQUENCE</scope>
    <source>
        <strain evidence="13">AG4-R118</strain>
    </source>
</reference>
<dbReference type="AlphaFoldDB" id="A0A8H3CF97"/>
<keyword evidence="6 12" id="KW-0408">Iron</keyword>
<name>A0A8H3CF97_9AGAM</name>
<dbReference type="GO" id="GO:0006783">
    <property type="term" value="P:heme biosynthetic process"/>
    <property type="evidence" value="ECO:0007669"/>
    <property type="project" value="UniProtKB-UniRule"/>
</dbReference>
<evidence type="ECO:0000256" key="2">
    <source>
        <dbReference type="ARBA" id="ARBA00004943"/>
    </source>
</evidence>
<comment type="pathway">
    <text evidence="2 12">Porphyrin-containing compound metabolism; protoheme biosynthesis; protoheme from protoporphyrin-IX: step 1/1.</text>
</comment>
<accession>A0A8H3CF97</accession>
<keyword evidence="8 12" id="KW-0350">Heme biosynthesis</keyword>
<dbReference type="Proteomes" id="UP000663888">
    <property type="component" value="Unassembled WGS sequence"/>
</dbReference>
<keyword evidence="5" id="KW-0809">Transit peptide</keyword>
<evidence type="ECO:0000256" key="8">
    <source>
        <dbReference type="ARBA" id="ARBA00023133"/>
    </source>
</evidence>
<evidence type="ECO:0000313" key="13">
    <source>
        <dbReference type="EMBL" id="CAE6483260.1"/>
    </source>
</evidence>
<evidence type="ECO:0000256" key="9">
    <source>
        <dbReference type="ARBA" id="ARBA00023136"/>
    </source>
</evidence>
<evidence type="ECO:0000256" key="5">
    <source>
        <dbReference type="ARBA" id="ARBA00022946"/>
    </source>
</evidence>
<dbReference type="PANTHER" id="PTHR11108:SF1">
    <property type="entry name" value="FERROCHELATASE, MITOCHONDRIAL"/>
    <property type="match status" value="1"/>
</dbReference>
<sequence length="431" mass="48287">MSFSLSRNILSKLNNKFCVSAERSLASLVDRPRSNKSGPTAIVMMNMGGPVDLDEVHPFLSRLFHDGDLIPLPAQKWLAPWIAKRRTPSIREQYAAIGGGSPILKWSRYQGEEMAKLLDELSPETAPHKSYIMFRYAQPLTETTLAEMQRDNVKRAVAFTQYPQYSCSTTGSSLNELYRRSTSTSGFAPQIQWSVIDRWPTHPGLIQAITENVRAALNKFKPGLGEPGAKWEGSDADRPVILFSAHSLPMSVVNRGDPYISEVAMTVGAVMRELGDWPYRLVWQSQVGPSAWMGQQTQQAIHGLAKLGRKNAILVPVAFTSDHIETLYELDHEYVKEGQELGMNIQRAESLNGSPIFIRALADIAATHLKSKDTTSVQMRLRCPGCTNKTCGEVFRTEVPRLIYYGTYDKRLLEVTLYAMILCQRAPYTFP</sequence>
<evidence type="ECO:0000256" key="6">
    <source>
        <dbReference type="ARBA" id="ARBA00023004"/>
    </source>
</evidence>
<evidence type="ECO:0000256" key="11">
    <source>
        <dbReference type="ARBA" id="ARBA00023244"/>
    </source>
</evidence>
<dbReference type="PANTHER" id="PTHR11108">
    <property type="entry name" value="FERROCHELATASE"/>
    <property type="match status" value="1"/>
</dbReference>
<dbReference type="GO" id="GO:0005743">
    <property type="term" value="C:mitochondrial inner membrane"/>
    <property type="evidence" value="ECO:0007669"/>
    <property type="project" value="UniProtKB-SubCell"/>
</dbReference>
<dbReference type="GO" id="GO:0004325">
    <property type="term" value="F:ferrochelatase activity"/>
    <property type="evidence" value="ECO:0007669"/>
    <property type="project" value="UniProtKB-UniRule"/>
</dbReference>
<dbReference type="EMBL" id="CAJMWX010001351">
    <property type="protein sequence ID" value="CAE6483260.1"/>
    <property type="molecule type" value="Genomic_DNA"/>
</dbReference>
<evidence type="ECO:0000256" key="10">
    <source>
        <dbReference type="ARBA" id="ARBA00023239"/>
    </source>
</evidence>
<dbReference type="PROSITE" id="PS00534">
    <property type="entry name" value="FERROCHELATASE"/>
    <property type="match status" value="1"/>
</dbReference>
<dbReference type="Pfam" id="PF00762">
    <property type="entry name" value="Ferrochelatase"/>
    <property type="match status" value="1"/>
</dbReference>
<dbReference type="UniPathway" id="UPA00252">
    <property type="reaction ID" value="UER00325"/>
</dbReference>
<keyword evidence="10 12" id="KW-0456">Lyase</keyword>
<comment type="subcellular location">
    <subcellularLocation>
        <location evidence="1">Mitochondrion inner membrane</location>
        <topology evidence="1">Peripheral membrane protein</topology>
        <orientation evidence="1">Matrix side</orientation>
    </subcellularLocation>
</comment>
<evidence type="ECO:0000256" key="3">
    <source>
        <dbReference type="ARBA" id="ARBA00007718"/>
    </source>
</evidence>
<evidence type="ECO:0000256" key="4">
    <source>
        <dbReference type="ARBA" id="ARBA00022792"/>
    </source>
</evidence>
<organism evidence="13 14">
    <name type="scientific">Rhizoctonia solani</name>
    <dbReference type="NCBI Taxonomy" id="456999"/>
    <lineage>
        <taxon>Eukaryota</taxon>
        <taxon>Fungi</taxon>
        <taxon>Dikarya</taxon>
        <taxon>Basidiomycota</taxon>
        <taxon>Agaricomycotina</taxon>
        <taxon>Agaricomycetes</taxon>
        <taxon>Cantharellales</taxon>
        <taxon>Ceratobasidiaceae</taxon>
        <taxon>Rhizoctonia</taxon>
    </lineage>
</organism>
<dbReference type="InterPro" id="IPR033644">
    <property type="entry name" value="Ferrochelatase_C"/>
</dbReference>
<keyword evidence="9" id="KW-0472">Membrane</keyword>
<keyword evidence="11 12" id="KW-0627">Porphyrin biosynthesis</keyword>
<dbReference type="NCBIfam" id="TIGR00109">
    <property type="entry name" value="hemH"/>
    <property type="match status" value="1"/>
</dbReference>
<keyword evidence="4 12" id="KW-0999">Mitochondrion inner membrane</keyword>
<dbReference type="HAMAP" id="MF_00323">
    <property type="entry name" value="Ferrochelatase"/>
    <property type="match status" value="1"/>
</dbReference>
<dbReference type="InterPro" id="IPR033659">
    <property type="entry name" value="Ferrochelatase_N"/>
</dbReference>
<proteinExistence type="inferred from homology"/>
<dbReference type="InterPro" id="IPR019772">
    <property type="entry name" value="Ferrochelatase_AS"/>
</dbReference>
<dbReference type="EC" id="4.98.1.1" evidence="12"/>
<dbReference type="SUPFAM" id="SSF53800">
    <property type="entry name" value="Chelatase"/>
    <property type="match status" value="1"/>
</dbReference>
<evidence type="ECO:0000256" key="12">
    <source>
        <dbReference type="RuleBase" id="RU000607"/>
    </source>
</evidence>
<comment type="catalytic activity">
    <reaction evidence="12">
        <text>heme b + 2 H(+) = protoporphyrin IX + Fe(2+)</text>
        <dbReference type="Rhea" id="RHEA:22584"/>
        <dbReference type="ChEBI" id="CHEBI:15378"/>
        <dbReference type="ChEBI" id="CHEBI:29033"/>
        <dbReference type="ChEBI" id="CHEBI:57306"/>
        <dbReference type="ChEBI" id="CHEBI:60344"/>
        <dbReference type="EC" id="4.98.1.1"/>
    </reaction>
</comment>
<dbReference type="OrthoDB" id="2568455at2759"/>
<dbReference type="Gene3D" id="3.40.50.1400">
    <property type="match status" value="2"/>
</dbReference>
<comment type="function">
    <text evidence="12">Catalyzes the ferrous insertion into protoporphyrin IX.</text>
</comment>
<protein>
    <recommendedName>
        <fullName evidence="12">Ferrochelatase</fullName>
        <ecNumber evidence="12">4.98.1.1</ecNumber>
    </recommendedName>
</protein>
<dbReference type="FunFam" id="3.40.50.1400:FF:000003">
    <property type="entry name" value="Ferrochelatase"/>
    <property type="match status" value="1"/>
</dbReference>
<dbReference type="CDD" id="cd00419">
    <property type="entry name" value="Ferrochelatase_C"/>
    <property type="match status" value="1"/>
</dbReference>
<comment type="caution">
    <text evidence="13">The sequence shown here is derived from an EMBL/GenBank/DDBJ whole genome shotgun (WGS) entry which is preliminary data.</text>
</comment>
<evidence type="ECO:0000256" key="7">
    <source>
        <dbReference type="ARBA" id="ARBA00023128"/>
    </source>
</evidence>
<keyword evidence="7" id="KW-0496">Mitochondrion</keyword>
<dbReference type="InterPro" id="IPR001015">
    <property type="entry name" value="Ferrochelatase"/>
</dbReference>
<evidence type="ECO:0000256" key="1">
    <source>
        <dbReference type="ARBA" id="ARBA00004443"/>
    </source>
</evidence>
<gene>
    <name evidence="13" type="ORF">RDB_LOCUS128348</name>
</gene>
<comment type="similarity">
    <text evidence="3 12">Belongs to the ferrochelatase family.</text>
</comment>